<reference evidence="6" key="1">
    <citation type="submission" date="2022-11" db="EMBL/GenBank/DDBJ databases">
        <authorList>
            <person name="Kikuchi T."/>
        </authorList>
    </citation>
    <scope>NUCLEOTIDE SEQUENCE</scope>
    <source>
        <strain evidence="6">PS1010</strain>
    </source>
</reference>
<evidence type="ECO:0000256" key="4">
    <source>
        <dbReference type="SAM" id="MobiDB-lite"/>
    </source>
</evidence>
<evidence type="ECO:0000256" key="3">
    <source>
        <dbReference type="ARBA" id="ARBA00023319"/>
    </source>
</evidence>
<dbReference type="InterPro" id="IPR003598">
    <property type="entry name" value="Ig_sub2"/>
</dbReference>
<evidence type="ECO:0000259" key="5">
    <source>
        <dbReference type="PROSITE" id="PS50835"/>
    </source>
</evidence>
<name>A0A9P1IW80_9PELO</name>
<feature type="compositionally biased region" description="Basic and acidic residues" evidence="4">
    <location>
        <begin position="400"/>
        <end position="409"/>
    </location>
</feature>
<sequence>MPFKQPLGERDAANRTAPTFIRPLGDKRAVVGEKIVLECQLEGHPDPAVKWLKDGHNVSLCPDYQIEENGMTHRLIIPQVQAADNGRFTAQAANSAGIKQSTCILIVGPAPTPVPGAKSAIASPAPPQTPVGPSAPIFLKDLRHQPLKPGASVTFEARVIAVPQPTIQWLKNGKELQNYRARLEHDTRSGIVSLTIPQMFNDDVGEYTIKANNVHGEAISVAQLLPREQYDRWFSNEQTRLTKDRKQGVLSQAMRPSSVAQKQMAKQGYDTDQGSVDLHWAVSESETEPELSALDAKGSPGTKPIVRTPLRGLRLTEGTDAILQANIVGNPKPRIQWFFNNKPYQVSGPRIQMTYKGSLAVLKISMITPDEAGEYTIVSENRFGKVESSARIEVYPLSVPEDRQRREAAEQQQQKHQQQIREQQERERQAQYEATLARERQERASKEAENRRIREEQDRLRALFEREKAERERLEEERRLLEQEKLLRQQQHQQLFEQQRQQEEHLRRLQKQRENQQQQQFSQQHQHQHNWQDLVSRPQYIQEEPHYAQIRHAPSHQQLYEQHRRQQQQQPRYQQREQQLFEPTNHFNQYQQHIHEQHQTMPVFRPMVQQQQNQANGGVKAANGSAGNGTVANGSTQQQPHRGHEHGAALVAARPPQVLVHPQSVAAKAWETVTFSAKVVGHPTPSLTWQKADGAAIQNGGKYRKSRRDPMVAAN</sequence>
<dbReference type="EMBL" id="CANHGI010000005">
    <property type="protein sequence ID" value="CAI5453408.1"/>
    <property type="molecule type" value="Genomic_DNA"/>
</dbReference>
<gene>
    <name evidence="6" type="ORF">CAMP_LOCUS16045</name>
</gene>
<dbReference type="InterPro" id="IPR013098">
    <property type="entry name" value="Ig_I-set"/>
</dbReference>
<feature type="compositionally biased region" description="Low complexity" evidence="4">
    <location>
        <begin position="410"/>
        <end position="421"/>
    </location>
</feature>
<proteinExistence type="predicted"/>
<feature type="region of interest" description="Disordered" evidence="4">
    <location>
        <begin position="397"/>
        <end position="431"/>
    </location>
</feature>
<dbReference type="SUPFAM" id="SSF48726">
    <property type="entry name" value="Immunoglobulin"/>
    <property type="match status" value="4"/>
</dbReference>
<dbReference type="PANTHER" id="PTHR47633:SF8">
    <property type="entry name" value="SPEG NEIGHBOR PROTEIN"/>
    <property type="match status" value="1"/>
</dbReference>
<evidence type="ECO:0000256" key="2">
    <source>
        <dbReference type="ARBA" id="ARBA00023157"/>
    </source>
</evidence>
<dbReference type="InterPro" id="IPR036179">
    <property type="entry name" value="Ig-like_dom_sf"/>
</dbReference>
<feature type="compositionally biased region" description="Low complexity" evidence="4">
    <location>
        <begin position="567"/>
        <end position="576"/>
    </location>
</feature>
<evidence type="ECO:0000256" key="1">
    <source>
        <dbReference type="ARBA" id="ARBA00022737"/>
    </source>
</evidence>
<dbReference type="InterPro" id="IPR007110">
    <property type="entry name" value="Ig-like_dom"/>
</dbReference>
<dbReference type="AlphaFoldDB" id="A0A9P1IW80"/>
<dbReference type="FunFam" id="2.60.40.10:FF:000612">
    <property type="entry name" value="palladin isoform X1"/>
    <property type="match status" value="1"/>
</dbReference>
<protein>
    <recommendedName>
        <fullName evidence="5">Ig-like domain-containing protein</fullName>
    </recommendedName>
</protein>
<dbReference type="InterPro" id="IPR003599">
    <property type="entry name" value="Ig_sub"/>
</dbReference>
<dbReference type="PROSITE" id="PS50835">
    <property type="entry name" value="IG_LIKE"/>
    <property type="match status" value="3"/>
</dbReference>
<dbReference type="Proteomes" id="UP001152747">
    <property type="component" value="Unassembled WGS sequence"/>
</dbReference>
<feature type="region of interest" description="Disordered" evidence="4">
    <location>
        <begin position="557"/>
        <end position="576"/>
    </location>
</feature>
<dbReference type="InterPro" id="IPR013783">
    <property type="entry name" value="Ig-like_fold"/>
</dbReference>
<dbReference type="SMART" id="SM00409">
    <property type="entry name" value="IG"/>
    <property type="match status" value="3"/>
</dbReference>
<keyword evidence="1" id="KW-0677">Repeat</keyword>
<feature type="domain" description="Ig-like" evidence="5">
    <location>
        <begin position="304"/>
        <end position="393"/>
    </location>
</feature>
<comment type="caution">
    <text evidence="6">The sequence shown here is derived from an EMBL/GenBank/DDBJ whole genome shotgun (WGS) entry which is preliminary data.</text>
</comment>
<feature type="region of interest" description="Disordered" evidence="4">
    <location>
        <begin position="496"/>
        <end position="530"/>
    </location>
</feature>
<feature type="domain" description="Ig-like" evidence="5">
    <location>
        <begin position="133"/>
        <end position="220"/>
    </location>
</feature>
<feature type="region of interest" description="Disordered" evidence="4">
    <location>
        <begin position="611"/>
        <end position="647"/>
    </location>
</feature>
<organism evidence="6 7">
    <name type="scientific">Caenorhabditis angaria</name>
    <dbReference type="NCBI Taxonomy" id="860376"/>
    <lineage>
        <taxon>Eukaryota</taxon>
        <taxon>Metazoa</taxon>
        <taxon>Ecdysozoa</taxon>
        <taxon>Nematoda</taxon>
        <taxon>Chromadorea</taxon>
        <taxon>Rhabditida</taxon>
        <taxon>Rhabditina</taxon>
        <taxon>Rhabditomorpha</taxon>
        <taxon>Rhabditoidea</taxon>
        <taxon>Rhabditidae</taxon>
        <taxon>Peloderinae</taxon>
        <taxon>Caenorhabditis</taxon>
    </lineage>
</organism>
<feature type="compositionally biased region" description="Low complexity" evidence="4">
    <location>
        <begin position="515"/>
        <end position="530"/>
    </location>
</feature>
<dbReference type="FunFam" id="2.60.40.10:FF:000032">
    <property type="entry name" value="palladin isoform X1"/>
    <property type="match status" value="2"/>
</dbReference>
<evidence type="ECO:0000313" key="7">
    <source>
        <dbReference type="Proteomes" id="UP001152747"/>
    </source>
</evidence>
<keyword evidence="7" id="KW-1185">Reference proteome</keyword>
<feature type="compositionally biased region" description="Polar residues" evidence="4">
    <location>
        <begin position="628"/>
        <end position="640"/>
    </location>
</feature>
<keyword evidence="3" id="KW-0393">Immunoglobulin domain</keyword>
<feature type="compositionally biased region" description="Basic and acidic residues" evidence="4">
    <location>
        <begin position="500"/>
        <end position="514"/>
    </location>
</feature>
<feature type="compositionally biased region" description="Low complexity" evidence="4">
    <location>
        <begin position="611"/>
        <end position="624"/>
    </location>
</feature>
<feature type="domain" description="Ig-like" evidence="5">
    <location>
        <begin position="18"/>
        <end position="105"/>
    </location>
</feature>
<dbReference type="SMART" id="SM00408">
    <property type="entry name" value="IGc2"/>
    <property type="match status" value="3"/>
</dbReference>
<dbReference type="Pfam" id="PF07679">
    <property type="entry name" value="I-set"/>
    <property type="match status" value="4"/>
</dbReference>
<dbReference type="GO" id="GO:0004672">
    <property type="term" value="F:protein kinase activity"/>
    <property type="evidence" value="ECO:0007669"/>
    <property type="project" value="TreeGrafter"/>
</dbReference>
<dbReference type="PANTHER" id="PTHR47633">
    <property type="entry name" value="IMMUNOGLOBULIN"/>
    <property type="match status" value="1"/>
</dbReference>
<feature type="compositionally biased region" description="Basic and acidic residues" evidence="4">
    <location>
        <begin position="422"/>
        <end position="431"/>
    </location>
</feature>
<dbReference type="Gene3D" id="2.60.40.10">
    <property type="entry name" value="Immunoglobulins"/>
    <property type="match status" value="4"/>
</dbReference>
<keyword evidence="2" id="KW-1015">Disulfide bond</keyword>
<dbReference type="OrthoDB" id="5969272at2759"/>
<accession>A0A9P1IW80</accession>
<evidence type="ECO:0000313" key="6">
    <source>
        <dbReference type="EMBL" id="CAI5453408.1"/>
    </source>
</evidence>